<evidence type="ECO:0000313" key="5">
    <source>
        <dbReference type="Proteomes" id="UP000179807"/>
    </source>
</evidence>
<evidence type="ECO:0000313" key="4">
    <source>
        <dbReference type="EMBL" id="OHT05780.1"/>
    </source>
</evidence>
<dbReference type="GeneID" id="94839611"/>
<dbReference type="PANTHER" id="PTHR45926">
    <property type="entry name" value="OSJNBA0053K19.4 PROTEIN"/>
    <property type="match status" value="1"/>
</dbReference>
<dbReference type="EMBL" id="MLAK01000746">
    <property type="protein sequence ID" value="OHT05780.1"/>
    <property type="molecule type" value="Genomic_DNA"/>
</dbReference>
<feature type="domain" description="Bromo" evidence="3">
    <location>
        <begin position="28"/>
        <end position="100"/>
    </location>
</feature>
<dbReference type="SUPFAM" id="SSF47370">
    <property type="entry name" value="Bromodomain"/>
    <property type="match status" value="1"/>
</dbReference>
<sequence>MYVKHFFNSAEMKATLKQQCLKIMDELMTNRIAELFVDPIDPELDNCPDYYEVIKTPMDLTKVRENLESDKYDTVQQWKSDMELIWSNAILYNGNEALIGIIATELSYLFAQYTQGFTDTPFDDWLTQLGLLCDEFVSAIKAVSLVSPYLTKKSPSIMALTPNPSEPEDVQMTNEEIAQIGNDIKKLKNPKHILQIFDCLKSMEPQLVGDKTSLKVNICELSTSTLLALRDELDLIKRRAKLDD</sequence>
<reference evidence="4" key="1">
    <citation type="submission" date="2016-10" db="EMBL/GenBank/DDBJ databases">
        <authorList>
            <person name="Benchimol M."/>
            <person name="Almeida L.G."/>
            <person name="Vasconcelos A.T."/>
            <person name="Perreira-Neves A."/>
            <person name="Rosa I.A."/>
            <person name="Tasca T."/>
            <person name="Bogo M.R."/>
            <person name="de Souza W."/>
        </authorList>
    </citation>
    <scope>NUCLEOTIDE SEQUENCE [LARGE SCALE GENOMIC DNA]</scope>
    <source>
        <strain evidence="4">K</strain>
    </source>
</reference>
<evidence type="ECO:0000256" key="1">
    <source>
        <dbReference type="ARBA" id="ARBA00023117"/>
    </source>
</evidence>
<dbReference type="InterPro" id="IPR036427">
    <property type="entry name" value="Bromodomain-like_sf"/>
</dbReference>
<name>A0A1J4K7U0_9EUKA</name>
<dbReference type="OrthoDB" id="784962at2759"/>
<dbReference type="PROSITE" id="PS00633">
    <property type="entry name" value="BROMODOMAIN_1"/>
    <property type="match status" value="1"/>
</dbReference>
<dbReference type="RefSeq" id="XP_068358916.1">
    <property type="nucleotide sequence ID" value="XM_068504907.1"/>
</dbReference>
<evidence type="ECO:0000259" key="3">
    <source>
        <dbReference type="PROSITE" id="PS50014"/>
    </source>
</evidence>
<dbReference type="InterPro" id="IPR018359">
    <property type="entry name" value="Bromodomain_CS"/>
</dbReference>
<dbReference type="Gene3D" id="1.20.920.10">
    <property type="entry name" value="Bromodomain-like"/>
    <property type="match status" value="1"/>
</dbReference>
<dbReference type="SMART" id="SM00297">
    <property type="entry name" value="BROMO"/>
    <property type="match status" value="1"/>
</dbReference>
<dbReference type="InterPro" id="IPR001487">
    <property type="entry name" value="Bromodomain"/>
</dbReference>
<proteinExistence type="predicted"/>
<dbReference type="PROSITE" id="PS50014">
    <property type="entry name" value="BROMODOMAIN_2"/>
    <property type="match status" value="1"/>
</dbReference>
<organism evidence="4 5">
    <name type="scientific">Tritrichomonas foetus</name>
    <dbReference type="NCBI Taxonomy" id="1144522"/>
    <lineage>
        <taxon>Eukaryota</taxon>
        <taxon>Metamonada</taxon>
        <taxon>Parabasalia</taxon>
        <taxon>Tritrichomonadida</taxon>
        <taxon>Tritrichomonadidae</taxon>
        <taxon>Tritrichomonas</taxon>
    </lineage>
</organism>
<keyword evidence="1 2" id="KW-0103">Bromodomain</keyword>
<keyword evidence="5" id="KW-1185">Reference proteome</keyword>
<dbReference type="VEuPathDB" id="TrichDB:TRFO_26371"/>
<accession>A0A1J4K7U0</accession>
<comment type="caution">
    <text evidence="4">The sequence shown here is derived from an EMBL/GenBank/DDBJ whole genome shotgun (WGS) entry which is preliminary data.</text>
</comment>
<dbReference type="CDD" id="cd04369">
    <property type="entry name" value="Bromodomain"/>
    <property type="match status" value="1"/>
</dbReference>
<protein>
    <submittedName>
        <fullName evidence="4">Bromodomain containing protein</fullName>
    </submittedName>
</protein>
<dbReference type="AlphaFoldDB" id="A0A1J4K7U0"/>
<evidence type="ECO:0000256" key="2">
    <source>
        <dbReference type="PROSITE-ProRule" id="PRU00035"/>
    </source>
</evidence>
<dbReference type="Pfam" id="PF00439">
    <property type="entry name" value="Bromodomain"/>
    <property type="match status" value="1"/>
</dbReference>
<dbReference type="Proteomes" id="UP000179807">
    <property type="component" value="Unassembled WGS sequence"/>
</dbReference>
<gene>
    <name evidence="4" type="ORF">TRFO_26371</name>
</gene>
<dbReference type="PRINTS" id="PR00503">
    <property type="entry name" value="BROMODOMAIN"/>
</dbReference>